<gene>
    <name evidence="1" type="ORF">SDC9_210264</name>
</gene>
<protein>
    <submittedName>
        <fullName evidence="1">Uncharacterized protein</fullName>
    </submittedName>
</protein>
<organism evidence="1">
    <name type="scientific">bioreactor metagenome</name>
    <dbReference type="NCBI Taxonomy" id="1076179"/>
    <lineage>
        <taxon>unclassified sequences</taxon>
        <taxon>metagenomes</taxon>
        <taxon>ecological metagenomes</taxon>
    </lineage>
</organism>
<reference evidence="1" key="1">
    <citation type="submission" date="2019-08" db="EMBL/GenBank/DDBJ databases">
        <authorList>
            <person name="Kucharzyk K."/>
            <person name="Murdoch R.W."/>
            <person name="Higgins S."/>
            <person name="Loffler F."/>
        </authorList>
    </citation>
    <scope>NUCLEOTIDE SEQUENCE</scope>
</reference>
<evidence type="ECO:0000313" key="1">
    <source>
        <dbReference type="EMBL" id="MPN62515.1"/>
    </source>
</evidence>
<name>A0A645JFP4_9ZZZZ</name>
<dbReference type="EMBL" id="VSSQ01140624">
    <property type="protein sequence ID" value="MPN62515.1"/>
    <property type="molecule type" value="Genomic_DNA"/>
</dbReference>
<sequence length="123" mass="14017">MDQFDDQSEILLQLDRRLAEQETDVENAEAAYFEEITNQRGAVAFEGFRCDMLEFDDVVGHQPVTACDQLQRQLAFADAGIALDEDAHAQHFEKHTVLRGRFGQALRQVMAQIGHQDRAGQRR</sequence>
<proteinExistence type="predicted"/>
<comment type="caution">
    <text evidence="1">The sequence shown here is derived from an EMBL/GenBank/DDBJ whole genome shotgun (WGS) entry which is preliminary data.</text>
</comment>
<dbReference type="AlphaFoldDB" id="A0A645JFP4"/>
<accession>A0A645JFP4</accession>